<evidence type="ECO:0000313" key="2">
    <source>
        <dbReference type="EMBL" id="KAA1068552.1"/>
    </source>
</evidence>
<gene>
    <name evidence="3" type="ORF">PGT21_021115</name>
    <name evidence="2" type="ORF">PGTUg99_031359</name>
</gene>
<name>A0A5B0PUT3_PUCGR</name>
<accession>A0A5B0PUT3</accession>
<reference evidence="4 5" key="1">
    <citation type="submission" date="2019-05" db="EMBL/GenBank/DDBJ databases">
        <title>Emergence of the Ug99 lineage of the wheat stem rust pathogen through somatic hybridization.</title>
        <authorList>
            <person name="Li F."/>
            <person name="Upadhyaya N.M."/>
            <person name="Sperschneider J."/>
            <person name="Matny O."/>
            <person name="Nguyen-Phuc H."/>
            <person name="Mago R."/>
            <person name="Raley C."/>
            <person name="Miller M.E."/>
            <person name="Silverstein K.A.T."/>
            <person name="Henningsen E."/>
            <person name="Hirsch C.D."/>
            <person name="Visser B."/>
            <person name="Pretorius Z.A."/>
            <person name="Steffenson B.J."/>
            <person name="Schwessinger B."/>
            <person name="Dodds P.N."/>
            <person name="Figueroa M."/>
        </authorList>
    </citation>
    <scope>NUCLEOTIDE SEQUENCE [LARGE SCALE GENOMIC DNA]</scope>
    <source>
        <strain evidence="3">21-0</strain>
        <strain evidence="2 5">Ug99</strain>
    </source>
</reference>
<proteinExistence type="predicted"/>
<evidence type="ECO:0000313" key="4">
    <source>
        <dbReference type="Proteomes" id="UP000324748"/>
    </source>
</evidence>
<evidence type="ECO:0000256" key="1">
    <source>
        <dbReference type="SAM" id="MobiDB-lite"/>
    </source>
</evidence>
<dbReference type="AlphaFoldDB" id="A0A5B0PUT3"/>
<organism evidence="3 4">
    <name type="scientific">Puccinia graminis f. sp. tritici</name>
    <dbReference type="NCBI Taxonomy" id="56615"/>
    <lineage>
        <taxon>Eukaryota</taxon>
        <taxon>Fungi</taxon>
        <taxon>Dikarya</taxon>
        <taxon>Basidiomycota</taxon>
        <taxon>Pucciniomycotina</taxon>
        <taxon>Pucciniomycetes</taxon>
        <taxon>Pucciniales</taxon>
        <taxon>Pucciniaceae</taxon>
        <taxon>Puccinia</taxon>
    </lineage>
</organism>
<dbReference type="Proteomes" id="UP000324748">
    <property type="component" value="Unassembled WGS sequence"/>
</dbReference>
<sequence length="167" mass="18653">MSSAKPFKNKNGFLAIYELLAPHTKRIHTCTHLSGVCLKIWFLCTEAAQVTSRRHPTSPIAGENDETPKNASIGGAKLNAAGIEPTISRSQRKLLILCRRRAPYHWAMRPRWFLSGRTVLPRQQPGEPAGAGMGYGIKFLQVVPVVALKFNQIRLSRNASYLRQFSL</sequence>
<keyword evidence="4" id="KW-1185">Reference proteome</keyword>
<feature type="region of interest" description="Disordered" evidence="1">
    <location>
        <begin position="53"/>
        <end position="73"/>
    </location>
</feature>
<dbReference type="Proteomes" id="UP000325313">
    <property type="component" value="Unassembled WGS sequence"/>
</dbReference>
<comment type="caution">
    <text evidence="3">The sequence shown here is derived from an EMBL/GenBank/DDBJ whole genome shotgun (WGS) entry which is preliminary data.</text>
</comment>
<evidence type="ECO:0000313" key="3">
    <source>
        <dbReference type="EMBL" id="KAA1104378.1"/>
    </source>
</evidence>
<dbReference type="EMBL" id="VDEP01000505">
    <property type="protein sequence ID" value="KAA1068552.1"/>
    <property type="molecule type" value="Genomic_DNA"/>
</dbReference>
<dbReference type="EMBL" id="VSWC01000041">
    <property type="protein sequence ID" value="KAA1104378.1"/>
    <property type="molecule type" value="Genomic_DNA"/>
</dbReference>
<evidence type="ECO:0000313" key="5">
    <source>
        <dbReference type="Proteomes" id="UP000325313"/>
    </source>
</evidence>
<protein>
    <submittedName>
        <fullName evidence="3">Uncharacterized protein</fullName>
    </submittedName>
</protein>